<evidence type="ECO:0000313" key="5">
    <source>
        <dbReference type="EMBL" id="POZ52728.1"/>
    </source>
</evidence>
<dbReference type="InterPro" id="IPR001082">
    <property type="entry name" value="Pilin"/>
</dbReference>
<dbReference type="InterPro" id="IPR045584">
    <property type="entry name" value="Pilin-like"/>
</dbReference>
<organism evidence="5 6">
    <name type="scientific">Methylovulum psychrotolerans</name>
    <dbReference type="NCBI Taxonomy" id="1704499"/>
    <lineage>
        <taxon>Bacteria</taxon>
        <taxon>Pseudomonadati</taxon>
        <taxon>Pseudomonadota</taxon>
        <taxon>Gammaproteobacteria</taxon>
        <taxon>Methylococcales</taxon>
        <taxon>Methylococcaceae</taxon>
        <taxon>Methylovulum</taxon>
    </lineage>
</organism>
<evidence type="ECO:0000256" key="4">
    <source>
        <dbReference type="SAM" id="Phobius"/>
    </source>
</evidence>
<gene>
    <name evidence="5" type="ORF">AADEFJLK_01335</name>
</gene>
<dbReference type="GO" id="GO:0043107">
    <property type="term" value="P:type IV pilus-dependent motility"/>
    <property type="evidence" value="ECO:0007669"/>
    <property type="project" value="TreeGrafter"/>
</dbReference>
<dbReference type="GO" id="GO:0044096">
    <property type="term" value="C:type IV pilus"/>
    <property type="evidence" value="ECO:0007669"/>
    <property type="project" value="TreeGrafter"/>
</dbReference>
<evidence type="ECO:0000256" key="2">
    <source>
        <dbReference type="ARBA" id="ARBA00022481"/>
    </source>
</evidence>
<dbReference type="PROSITE" id="PS00409">
    <property type="entry name" value="PROKAR_NTER_METHYL"/>
    <property type="match status" value="1"/>
</dbReference>
<dbReference type="Pfam" id="PF00114">
    <property type="entry name" value="Pilin"/>
    <property type="match status" value="1"/>
</dbReference>
<protein>
    <submittedName>
        <fullName evidence="5">Pilus assembly protein TapA</fullName>
    </submittedName>
</protein>
<dbReference type="Proteomes" id="UP000237423">
    <property type="component" value="Unassembled WGS sequence"/>
</dbReference>
<dbReference type="Pfam" id="PF07963">
    <property type="entry name" value="N_methyl"/>
    <property type="match status" value="1"/>
</dbReference>
<accession>A0A2S5CPL2</accession>
<dbReference type="AlphaFoldDB" id="A0A2S5CPL2"/>
<evidence type="ECO:0000256" key="3">
    <source>
        <dbReference type="RuleBase" id="RU000389"/>
    </source>
</evidence>
<keyword evidence="4" id="KW-0472">Membrane</keyword>
<dbReference type="InterPro" id="IPR012902">
    <property type="entry name" value="N_methyl_site"/>
</dbReference>
<dbReference type="RefSeq" id="WP_282957354.1">
    <property type="nucleotide sequence ID" value="NZ_PGFZ01000002.1"/>
</dbReference>
<reference evidence="5 6" key="1">
    <citation type="submission" date="2017-11" db="EMBL/GenBank/DDBJ databases">
        <title>Draft Genome Sequence of Methylobacter psychrotolerans Sph1T, an Obligate Methanotroph from Low-Temperature Environments.</title>
        <authorList>
            <person name="Oshkin I.Y."/>
            <person name="Miroshnikov K."/>
            <person name="Belova S.E."/>
            <person name="Korzhenkov A."/>
            <person name="Toshchakov S.V."/>
            <person name="Dedysh S.N."/>
        </authorList>
    </citation>
    <scope>NUCLEOTIDE SEQUENCE [LARGE SCALE GENOMIC DNA]</scope>
    <source>
        <strain evidence="5 6">Sph1</strain>
    </source>
</reference>
<dbReference type="EMBL" id="PGFZ01000002">
    <property type="protein sequence ID" value="POZ52728.1"/>
    <property type="molecule type" value="Genomic_DNA"/>
</dbReference>
<dbReference type="PANTHER" id="PTHR30093">
    <property type="entry name" value="GENERAL SECRETION PATHWAY PROTEIN G"/>
    <property type="match status" value="1"/>
</dbReference>
<evidence type="ECO:0000313" key="6">
    <source>
        <dbReference type="Proteomes" id="UP000237423"/>
    </source>
</evidence>
<dbReference type="PANTHER" id="PTHR30093:SF34">
    <property type="entry name" value="PREPILIN PEPTIDASE-DEPENDENT PROTEIN D"/>
    <property type="match status" value="1"/>
</dbReference>
<feature type="transmembrane region" description="Helical" evidence="4">
    <location>
        <begin position="12"/>
        <end position="35"/>
    </location>
</feature>
<sequence>MKNQMQKMQQGFTLIELMIVVAIIGILAAIAIPAYQTYTKKAKFSEVILATSGIKAAVEICGQTNNDLSTCDGTSGGTPDPAVAAAVAQENASAAANTNGYVSIVAASGASATNVTITATAKGATGAPVNGLEGETYVLTGTYSPAQGNVTWDKTTAPGSCVAAGLC</sequence>
<keyword evidence="4" id="KW-1133">Transmembrane helix</keyword>
<comment type="caution">
    <text evidence="5">The sequence shown here is derived from an EMBL/GenBank/DDBJ whole genome shotgun (WGS) entry which is preliminary data.</text>
</comment>
<proteinExistence type="inferred from homology"/>
<keyword evidence="2" id="KW-0488">Methylation</keyword>
<name>A0A2S5CPL2_9GAMM</name>
<dbReference type="SUPFAM" id="SSF54523">
    <property type="entry name" value="Pili subunits"/>
    <property type="match status" value="1"/>
</dbReference>
<keyword evidence="4" id="KW-0812">Transmembrane</keyword>
<keyword evidence="3" id="KW-0281">Fimbrium</keyword>
<evidence type="ECO:0000256" key="1">
    <source>
        <dbReference type="ARBA" id="ARBA00005233"/>
    </source>
</evidence>
<dbReference type="NCBIfam" id="TIGR02532">
    <property type="entry name" value="IV_pilin_GFxxxE"/>
    <property type="match status" value="1"/>
</dbReference>
<comment type="similarity">
    <text evidence="1 3">Belongs to the N-Me-Phe pilin family.</text>
</comment>
<dbReference type="Gene3D" id="3.30.700.10">
    <property type="entry name" value="Glycoprotein, Type 4 Pilin"/>
    <property type="match status" value="1"/>
</dbReference>
<dbReference type="GO" id="GO:0007155">
    <property type="term" value="P:cell adhesion"/>
    <property type="evidence" value="ECO:0007669"/>
    <property type="project" value="InterPro"/>
</dbReference>